<evidence type="ECO:0000313" key="1">
    <source>
        <dbReference type="EMBL" id="EQC40539.1"/>
    </source>
</evidence>
<dbReference type="OMA" id="HEHARDH"/>
<dbReference type="EMBL" id="JH767136">
    <property type="protein sequence ID" value="EQC40539.1"/>
    <property type="molecule type" value="Genomic_DNA"/>
</dbReference>
<accession>T0QQZ6</accession>
<dbReference type="GeneID" id="19943156"/>
<dbReference type="OrthoDB" id="10374525at2759"/>
<dbReference type="STRING" id="1156394.T0QQZ6"/>
<name>T0QQZ6_SAPDV</name>
<dbReference type="InterPro" id="IPR036770">
    <property type="entry name" value="Ankyrin_rpt-contain_sf"/>
</dbReference>
<dbReference type="SUPFAM" id="SSF48403">
    <property type="entry name" value="Ankyrin repeat"/>
    <property type="match status" value="1"/>
</dbReference>
<organism evidence="1 2">
    <name type="scientific">Saprolegnia diclina (strain VS20)</name>
    <dbReference type="NCBI Taxonomy" id="1156394"/>
    <lineage>
        <taxon>Eukaryota</taxon>
        <taxon>Sar</taxon>
        <taxon>Stramenopiles</taxon>
        <taxon>Oomycota</taxon>
        <taxon>Saprolegniomycetes</taxon>
        <taxon>Saprolegniales</taxon>
        <taxon>Saprolegniaceae</taxon>
        <taxon>Saprolegnia</taxon>
    </lineage>
</organism>
<evidence type="ECO:0000313" key="2">
    <source>
        <dbReference type="Proteomes" id="UP000030762"/>
    </source>
</evidence>
<dbReference type="InParanoid" id="T0QQZ6"/>
<evidence type="ECO:0008006" key="3">
    <source>
        <dbReference type="Google" id="ProtNLM"/>
    </source>
</evidence>
<dbReference type="RefSeq" id="XP_008606238.1">
    <property type="nucleotide sequence ID" value="XM_008608016.1"/>
</dbReference>
<sequence length="295" mass="32165">MRRPAAVVLAQADLVRSIAAYQDGIPYAISALDHVWKTTATFRRVGSLGLGFRFEIAGVERSHATLHLHAVDHRFPMHWAMLHGRDDDCIAWAAHFTSTLLALDAFQPSAVTCAACYGRARVVHWLLDHGFYMTSQSIVQAVLYGDVALVALLCERAPTMVPAHVLAAAAARGHMEVARYLHAHFPRTLRSGGVLSAAVTAPTNAEAMVCFVHRVFRGLRPTARDISLALCQDNLPLLSTVLDLFDPPITSSDTYFALTHEHARDHPETTALLIRRCAALGLPTALASVNIVDSH</sequence>
<keyword evidence="2" id="KW-1185">Reference proteome</keyword>
<protein>
    <recommendedName>
        <fullName evidence="3">Ankyrin repeat protein</fullName>
    </recommendedName>
</protein>
<reference evidence="1 2" key="1">
    <citation type="submission" date="2012-04" db="EMBL/GenBank/DDBJ databases">
        <title>The Genome Sequence of Saprolegnia declina VS20.</title>
        <authorList>
            <consortium name="The Broad Institute Genome Sequencing Platform"/>
            <person name="Russ C."/>
            <person name="Nusbaum C."/>
            <person name="Tyler B."/>
            <person name="van West P."/>
            <person name="Dieguez-Uribeondo J."/>
            <person name="de Bruijn I."/>
            <person name="Tripathy S."/>
            <person name="Jiang R."/>
            <person name="Young S.K."/>
            <person name="Zeng Q."/>
            <person name="Gargeya S."/>
            <person name="Fitzgerald M."/>
            <person name="Haas B."/>
            <person name="Abouelleil A."/>
            <person name="Alvarado L."/>
            <person name="Arachchi H.M."/>
            <person name="Berlin A."/>
            <person name="Chapman S.B."/>
            <person name="Goldberg J."/>
            <person name="Griggs A."/>
            <person name="Gujja S."/>
            <person name="Hansen M."/>
            <person name="Howarth C."/>
            <person name="Imamovic A."/>
            <person name="Larimer J."/>
            <person name="McCowen C."/>
            <person name="Montmayeur A."/>
            <person name="Murphy C."/>
            <person name="Neiman D."/>
            <person name="Pearson M."/>
            <person name="Priest M."/>
            <person name="Roberts A."/>
            <person name="Saif S."/>
            <person name="Shea T."/>
            <person name="Sisk P."/>
            <person name="Sykes S."/>
            <person name="Wortman J."/>
            <person name="Nusbaum C."/>
            <person name="Birren B."/>
        </authorList>
    </citation>
    <scope>NUCLEOTIDE SEQUENCE [LARGE SCALE GENOMIC DNA]</scope>
    <source>
        <strain evidence="1 2">VS20</strain>
    </source>
</reference>
<dbReference type="VEuPathDB" id="FungiDB:SDRG_02429"/>
<dbReference type="Gene3D" id="1.25.40.20">
    <property type="entry name" value="Ankyrin repeat-containing domain"/>
    <property type="match status" value="1"/>
</dbReference>
<proteinExistence type="predicted"/>
<dbReference type="AlphaFoldDB" id="T0QQZ6"/>
<dbReference type="Proteomes" id="UP000030762">
    <property type="component" value="Unassembled WGS sequence"/>
</dbReference>
<gene>
    <name evidence="1" type="ORF">SDRG_02429</name>
</gene>